<comment type="caution">
    <text evidence="1">The sequence shown here is derived from an EMBL/GenBank/DDBJ whole genome shotgun (WGS) entry which is preliminary data.</text>
</comment>
<name>A0ABD4Q8F0_MYCTX</name>
<gene>
    <name evidence="1" type="ORF">J8J21_22855</name>
</gene>
<protein>
    <submittedName>
        <fullName evidence="1">Uncharacterized protein</fullName>
    </submittedName>
</protein>
<dbReference type="Proteomes" id="UP000671119">
    <property type="component" value="Unassembled WGS sequence"/>
</dbReference>
<evidence type="ECO:0000313" key="1">
    <source>
        <dbReference type="EMBL" id="MBP0685889.1"/>
    </source>
</evidence>
<sequence>MDPEGAVGRFFKDEMFDAQFLRAMGLAYYGGADIGECLALADRIPDRDAERWYAEWTALAER</sequence>
<dbReference type="EMBL" id="JAGIZI010000697">
    <property type="protein sequence ID" value="MBP0685889.1"/>
    <property type="molecule type" value="Genomic_DNA"/>
</dbReference>
<feature type="non-terminal residue" evidence="1">
    <location>
        <position position="62"/>
    </location>
</feature>
<organism evidence="1 2">
    <name type="scientific">Mycobacterium tuberculosis</name>
    <dbReference type="NCBI Taxonomy" id="1773"/>
    <lineage>
        <taxon>Bacteria</taxon>
        <taxon>Bacillati</taxon>
        <taxon>Actinomycetota</taxon>
        <taxon>Actinomycetes</taxon>
        <taxon>Mycobacteriales</taxon>
        <taxon>Mycobacteriaceae</taxon>
        <taxon>Mycobacterium</taxon>
        <taxon>Mycobacterium tuberculosis complex</taxon>
    </lineage>
</organism>
<dbReference type="Gene3D" id="1.20.1440.110">
    <property type="entry name" value="acylaminoacyl peptidase"/>
    <property type="match status" value="1"/>
</dbReference>
<proteinExistence type="predicted"/>
<dbReference type="AlphaFoldDB" id="A0ABD4Q8F0"/>
<evidence type="ECO:0000313" key="2">
    <source>
        <dbReference type="Proteomes" id="UP000671119"/>
    </source>
</evidence>
<accession>A0ABD4Q8F0</accession>
<reference evidence="1 2" key="1">
    <citation type="submission" date="2021-03" db="EMBL/GenBank/DDBJ databases">
        <title>Whole Genome Sequencing of Mycobacterium tuberculosis clinical isolates from Arunachal Pradesh, India.</title>
        <authorList>
            <person name="Singh S."/>
            <person name="Mudliar S.R."/>
            <person name="Kulsum U."/>
            <person name="Rufai S.B."/>
            <person name="Singh P.K."/>
            <person name="Umpo M."/>
            <person name="Nyori M."/>
        </authorList>
    </citation>
    <scope>NUCLEOTIDE SEQUENCE [LARGE SCALE GENOMIC DNA]</scope>
    <source>
        <strain evidence="1 2">OMICS/BPL/0142/20/SP</strain>
    </source>
</reference>